<sequence>MIQLPSCVLSFLFILPFFECIHDKPYSLTSDVVVNASELPGPLPVWKTLPTDSGRRLIINLDHPELPWAHVSRSIQEAYNFCLCMDIRLRQGNASASAFPNYFEQDLPVVVSPEPMPEMENSDHLVMEIPVSANSSPALNSNQKTFSYPFTESIRSRDPARGIYQLTWWRIQKETDAAARENDLMAFAATANADIRQRRAFMFHVDDDIPCGEVFRYLHAIKEPSTLVGVSFNQPEASSDKEP</sequence>
<keyword evidence="2" id="KW-1185">Reference proteome</keyword>
<proteinExistence type="predicted"/>
<reference evidence="1" key="1">
    <citation type="submission" date="2022-06" db="EMBL/GenBank/DDBJ databases">
        <title>Akkermansia biwalacus sp. nov., an anaerobic mucin-degrading bacterium isolated from human intestine.</title>
        <authorList>
            <person name="Kobayashi Y."/>
            <person name="Inoue S."/>
            <person name="Kawahara T."/>
            <person name="Kohda N."/>
        </authorList>
    </citation>
    <scope>NUCLEOTIDE SEQUENCE</scope>
    <source>
        <strain evidence="1">WON2089</strain>
    </source>
</reference>
<evidence type="ECO:0000313" key="2">
    <source>
        <dbReference type="Proteomes" id="UP001062263"/>
    </source>
</evidence>
<gene>
    <name evidence="1" type="ORF">Abiwalacus_08710</name>
</gene>
<organism evidence="1 2">
    <name type="scientific">Akkermansia biwaensis</name>
    <dbReference type="NCBI Taxonomy" id="2946555"/>
    <lineage>
        <taxon>Bacteria</taxon>
        <taxon>Pseudomonadati</taxon>
        <taxon>Verrucomicrobiota</taxon>
        <taxon>Verrucomicrobiia</taxon>
        <taxon>Verrucomicrobiales</taxon>
        <taxon>Akkermansiaceae</taxon>
        <taxon>Akkermansia</taxon>
    </lineage>
</organism>
<dbReference type="RefSeq" id="WP_215435436.1">
    <property type="nucleotide sequence ID" value="NZ_AP025943.1"/>
</dbReference>
<dbReference type="Proteomes" id="UP001062263">
    <property type="component" value="Chromosome"/>
</dbReference>
<evidence type="ECO:0000313" key="1">
    <source>
        <dbReference type="EMBL" id="BDL43297.1"/>
    </source>
</evidence>
<dbReference type="EMBL" id="AP025943">
    <property type="protein sequence ID" value="BDL43297.1"/>
    <property type="molecule type" value="Genomic_DNA"/>
</dbReference>
<protein>
    <submittedName>
        <fullName evidence="1">Uncharacterized protein</fullName>
    </submittedName>
</protein>
<accession>A0ABN6QG70</accession>
<name>A0ABN6QG70_9BACT</name>